<keyword evidence="7" id="KW-0418">Kinase</keyword>
<dbReference type="Proteomes" id="UP000285301">
    <property type="component" value="Unassembled WGS sequence"/>
</dbReference>
<feature type="domain" description="Protein kinase" evidence="11">
    <location>
        <begin position="1"/>
        <end position="222"/>
    </location>
</feature>
<dbReference type="GO" id="GO:0005524">
    <property type="term" value="F:ATP binding"/>
    <property type="evidence" value="ECO:0007669"/>
    <property type="project" value="UniProtKB-KW"/>
</dbReference>
<name>A0A443R4A0_9ACAR</name>
<dbReference type="PROSITE" id="PS00109">
    <property type="entry name" value="PROTEIN_KINASE_TYR"/>
    <property type="match status" value="1"/>
</dbReference>
<evidence type="ECO:0000256" key="9">
    <source>
        <dbReference type="ARBA" id="ARBA00047899"/>
    </source>
</evidence>
<dbReference type="GO" id="GO:0008033">
    <property type="term" value="P:tRNA processing"/>
    <property type="evidence" value="ECO:0007669"/>
    <property type="project" value="UniProtKB-KW"/>
</dbReference>
<evidence type="ECO:0000313" key="12">
    <source>
        <dbReference type="EMBL" id="RWS10090.1"/>
    </source>
</evidence>
<evidence type="ECO:0000256" key="1">
    <source>
        <dbReference type="ARBA" id="ARBA00010630"/>
    </source>
</evidence>
<evidence type="ECO:0000259" key="11">
    <source>
        <dbReference type="PROSITE" id="PS50011"/>
    </source>
</evidence>
<proteinExistence type="inferred from homology"/>
<dbReference type="PANTHER" id="PTHR12209:SF0">
    <property type="entry name" value="EKC_KEOPS COMPLEX SUBUNIT TP53RK"/>
    <property type="match status" value="1"/>
</dbReference>
<dbReference type="GO" id="GO:0070525">
    <property type="term" value="P:tRNA threonylcarbamoyladenosine metabolic process"/>
    <property type="evidence" value="ECO:0007669"/>
    <property type="project" value="TreeGrafter"/>
</dbReference>
<dbReference type="InterPro" id="IPR000719">
    <property type="entry name" value="Prot_kinase_dom"/>
</dbReference>
<dbReference type="EMBL" id="NCKU01002230">
    <property type="protein sequence ID" value="RWS10090.1"/>
    <property type="molecule type" value="Genomic_DNA"/>
</dbReference>
<reference evidence="12 13" key="1">
    <citation type="journal article" date="2018" name="Gigascience">
        <title>Genomes of trombidid mites reveal novel predicted allergens and laterally-transferred genes associated with secondary metabolism.</title>
        <authorList>
            <person name="Dong X."/>
            <person name="Chaisiri K."/>
            <person name="Xia D."/>
            <person name="Armstrong S.D."/>
            <person name="Fang Y."/>
            <person name="Donnelly M.J."/>
            <person name="Kadowaki T."/>
            <person name="McGarry J.W."/>
            <person name="Darby A.C."/>
            <person name="Makepeace B.L."/>
        </authorList>
    </citation>
    <scope>NUCLEOTIDE SEQUENCE [LARGE SCALE GENOMIC DNA]</scope>
    <source>
        <strain evidence="12">UoL-WK</strain>
    </source>
</reference>
<dbReference type="GO" id="GO:0004674">
    <property type="term" value="F:protein serine/threonine kinase activity"/>
    <property type="evidence" value="ECO:0007669"/>
    <property type="project" value="UniProtKB-KW"/>
</dbReference>
<comment type="similarity">
    <text evidence="1">Belongs to the protein kinase superfamily. BUD32 family.</text>
</comment>
<dbReference type="InterPro" id="IPR022495">
    <property type="entry name" value="Bud32"/>
</dbReference>
<dbReference type="OrthoDB" id="3399at2759"/>
<evidence type="ECO:0000313" key="13">
    <source>
        <dbReference type="Proteomes" id="UP000285301"/>
    </source>
</evidence>
<dbReference type="Gene3D" id="3.30.200.20">
    <property type="entry name" value="Phosphorylase Kinase, domain 1"/>
    <property type="match status" value="1"/>
</dbReference>
<dbReference type="GO" id="GO:0005829">
    <property type="term" value="C:cytosol"/>
    <property type="evidence" value="ECO:0007669"/>
    <property type="project" value="TreeGrafter"/>
</dbReference>
<evidence type="ECO:0000256" key="6">
    <source>
        <dbReference type="ARBA" id="ARBA00022741"/>
    </source>
</evidence>
<keyword evidence="4" id="KW-0808">Transferase</keyword>
<evidence type="ECO:0000256" key="2">
    <source>
        <dbReference type="ARBA" id="ARBA00012513"/>
    </source>
</evidence>
<dbReference type="SUPFAM" id="SSF56112">
    <property type="entry name" value="Protein kinase-like (PK-like)"/>
    <property type="match status" value="1"/>
</dbReference>
<sequence>MSDDSPVVWSLRFQGAESRIWFGHFLGMPAVRKERFVKTYRNHVLDERLTKERIRAEVRALVKIKTKCNLLGPLLPTILFVGERDVVIKDLMPVKPLHDYLDSLDANENKMWLLKLIGVVIGKIHDCGVIHGDITTSNLLVDENRNVIPIDFGLSSFSTKSEDRAVDLYVFERSLQTTTVLDSNAFSEILNHYSREMQRQGAEVLKKLEQVRLRGRKRDMVG</sequence>
<accession>A0A443R4A0</accession>
<comment type="catalytic activity">
    <reaction evidence="9">
        <text>L-threonyl-[protein] + ATP = O-phospho-L-threonyl-[protein] + ADP + H(+)</text>
        <dbReference type="Rhea" id="RHEA:46608"/>
        <dbReference type="Rhea" id="RHEA-COMP:11060"/>
        <dbReference type="Rhea" id="RHEA-COMP:11605"/>
        <dbReference type="ChEBI" id="CHEBI:15378"/>
        <dbReference type="ChEBI" id="CHEBI:30013"/>
        <dbReference type="ChEBI" id="CHEBI:30616"/>
        <dbReference type="ChEBI" id="CHEBI:61977"/>
        <dbReference type="ChEBI" id="CHEBI:456216"/>
        <dbReference type="EC" id="2.7.11.1"/>
    </reaction>
</comment>
<dbReference type="PANTHER" id="PTHR12209">
    <property type="entry name" value="NON-SPECIFIC SERINE/THREONINE PROTEIN KINASE"/>
    <property type="match status" value="1"/>
</dbReference>
<evidence type="ECO:0000256" key="4">
    <source>
        <dbReference type="ARBA" id="ARBA00022679"/>
    </source>
</evidence>
<keyword evidence="5" id="KW-0819">tRNA processing</keyword>
<evidence type="ECO:0000256" key="8">
    <source>
        <dbReference type="ARBA" id="ARBA00022840"/>
    </source>
</evidence>
<dbReference type="PROSITE" id="PS50011">
    <property type="entry name" value="PROTEIN_KINASE_DOM"/>
    <property type="match status" value="1"/>
</dbReference>
<organism evidence="12 13">
    <name type="scientific">Dinothrombium tinctorium</name>
    <dbReference type="NCBI Taxonomy" id="1965070"/>
    <lineage>
        <taxon>Eukaryota</taxon>
        <taxon>Metazoa</taxon>
        <taxon>Ecdysozoa</taxon>
        <taxon>Arthropoda</taxon>
        <taxon>Chelicerata</taxon>
        <taxon>Arachnida</taxon>
        <taxon>Acari</taxon>
        <taxon>Acariformes</taxon>
        <taxon>Trombidiformes</taxon>
        <taxon>Prostigmata</taxon>
        <taxon>Anystina</taxon>
        <taxon>Parasitengona</taxon>
        <taxon>Trombidioidea</taxon>
        <taxon>Trombidiidae</taxon>
        <taxon>Dinothrombium</taxon>
    </lineage>
</organism>
<keyword evidence="6" id="KW-0547">Nucleotide-binding</keyword>
<comment type="caution">
    <text evidence="12">The sequence shown here is derived from an EMBL/GenBank/DDBJ whole genome shotgun (WGS) entry which is preliminary data.</text>
</comment>
<keyword evidence="3" id="KW-0723">Serine/threonine-protein kinase</keyword>
<evidence type="ECO:0000256" key="10">
    <source>
        <dbReference type="ARBA" id="ARBA00048679"/>
    </source>
</evidence>
<evidence type="ECO:0000256" key="3">
    <source>
        <dbReference type="ARBA" id="ARBA00022527"/>
    </source>
</evidence>
<dbReference type="InterPro" id="IPR008266">
    <property type="entry name" value="Tyr_kinase_AS"/>
</dbReference>
<dbReference type="EC" id="2.7.11.1" evidence="2"/>
<dbReference type="Gene3D" id="1.10.510.10">
    <property type="entry name" value="Transferase(Phosphotransferase) domain 1"/>
    <property type="match status" value="1"/>
</dbReference>
<dbReference type="GO" id="GO:0000408">
    <property type="term" value="C:EKC/KEOPS complex"/>
    <property type="evidence" value="ECO:0007669"/>
    <property type="project" value="TreeGrafter"/>
</dbReference>
<dbReference type="NCBIfam" id="TIGR03724">
    <property type="entry name" value="arch_bud32"/>
    <property type="match status" value="1"/>
</dbReference>
<evidence type="ECO:0000256" key="7">
    <source>
        <dbReference type="ARBA" id="ARBA00022777"/>
    </source>
</evidence>
<gene>
    <name evidence="12" type="ORF">B4U79_15052</name>
</gene>
<evidence type="ECO:0000256" key="5">
    <source>
        <dbReference type="ARBA" id="ARBA00022694"/>
    </source>
</evidence>
<dbReference type="InterPro" id="IPR011009">
    <property type="entry name" value="Kinase-like_dom_sf"/>
</dbReference>
<dbReference type="AlphaFoldDB" id="A0A443R4A0"/>
<keyword evidence="8" id="KW-0067">ATP-binding</keyword>
<comment type="catalytic activity">
    <reaction evidence="10">
        <text>L-seryl-[protein] + ATP = O-phospho-L-seryl-[protein] + ADP + H(+)</text>
        <dbReference type="Rhea" id="RHEA:17989"/>
        <dbReference type="Rhea" id="RHEA-COMP:9863"/>
        <dbReference type="Rhea" id="RHEA-COMP:11604"/>
        <dbReference type="ChEBI" id="CHEBI:15378"/>
        <dbReference type="ChEBI" id="CHEBI:29999"/>
        <dbReference type="ChEBI" id="CHEBI:30616"/>
        <dbReference type="ChEBI" id="CHEBI:83421"/>
        <dbReference type="ChEBI" id="CHEBI:456216"/>
        <dbReference type="EC" id="2.7.11.1"/>
    </reaction>
</comment>
<dbReference type="Pfam" id="PF00069">
    <property type="entry name" value="Pkinase"/>
    <property type="match status" value="1"/>
</dbReference>
<protein>
    <recommendedName>
        <fullName evidence="2">non-specific serine/threonine protein kinase</fullName>
        <ecNumber evidence="2">2.7.11.1</ecNumber>
    </recommendedName>
</protein>
<keyword evidence="13" id="KW-1185">Reference proteome</keyword>
<dbReference type="GO" id="GO:0005634">
    <property type="term" value="C:nucleus"/>
    <property type="evidence" value="ECO:0007669"/>
    <property type="project" value="TreeGrafter"/>
</dbReference>
<dbReference type="STRING" id="1965070.A0A443R4A0"/>